<protein>
    <recommendedName>
        <fullName evidence="3">Polyketide cyclase/dehydrase/lipid transport protein</fullName>
    </recommendedName>
</protein>
<dbReference type="Gene3D" id="3.30.530.20">
    <property type="match status" value="1"/>
</dbReference>
<sequence>MSFRISKYGVLAILIYLLPSCISKPKKETDLNKLEKQKVVELKKNHWQTYTSILINAPLEELWNTLTDWDNISNWSSTLKNIEGERFNNGKVVVSYSVNGNIYETNHNFIYIENIEFGWSDPMEGTFGGLTDNHRFKVERISDNQTLFVQMYDFKGEGDEISAKEVANQTVKFFPTFNQELKKEVENKTSYNKK</sequence>
<evidence type="ECO:0000313" key="2">
    <source>
        <dbReference type="Proteomes" id="UP001257659"/>
    </source>
</evidence>
<dbReference type="InterPro" id="IPR023393">
    <property type="entry name" value="START-like_dom_sf"/>
</dbReference>
<name>A0ABU1K8H7_9FLAO</name>
<dbReference type="RefSeq" id="WP_309729819.1">
    <property type="nucleotide sequence ID" value="NZ_JAVDQA010000009.1"/>
</dbReference>
<organism evidence="1 2">
    <name type="scientific">Mesonia maritima</name>
    <dbReference type="NCBI Taxonomy" id="1793873"/>
    <lineage>
        <taxon>Bacteria</taxon>
        <taxon>Pseudomonadati</taxon>
        <taxon>Bacteroidota</taxon>
        <taxon>Flavobacteriia</taxon>
        <taxon>Flavobacteriales</taxon>
        <taxon>Flavobacteriaceae</taxon>
        <taxon>Mesonia</taxon>
    </lineage>
</organism>
<dbReference type="EMBL" id="JAVDQA010000009">
    <property type="protein sequence ID" value="MDR6301901.1"/>
    <property type="molecule type" value="Genomic_DNA"/>
</dbReference>
<accession>A0ABU1K8H7</accession>
<dbReference type="PANTHER" id="PTHR36166">
    <property type="entry name" value="CHROMOSOME 9, WHOLE GENOME SHOTGUN SEQUENCE"/>
    <property type="match status" value="1"/>
</dbReference>
<comment type="caution">
    <text evidence="1">The sequence shown here is derived from an EMBL/GenBank/DDBJ whole genome shotgun (WGS) entry which is preliminary data.</text>
</comment>
<reference evidence="1 2" key="1">
    <citation type="submission" date="2023-07" db="EMBL/GenBank/DDBJ databases">
        <title>Genomic Encyclopedia of Type Strains, Phase IV (KMG-IV): sequencing the most valuable type-strain genomes for metagenomic binning, comparative biology and taxonomic classification.</title>
        <authorList>
            <person name="Goeker M."/>
        </authorList>
    </citation>
    <scope>NUCLEOTIDE SEQUENCE [LARGE SCALE GENOMIC DNA]</scope>
    <source>
        <strain evidence="1 2">DSM 102814</strain>
    </source>
</reference>
<keyword evidence="2" id="KW-1185">Reference proteome</keyword>
<dbReference type="SUPFAM" id="SSF55961">
    <property type="entry name" value="Bet v1-like"/>
    <property type="match status" value="1"/>
</dbReference>
<evidence type="ECO:0000313" key="1">
    <source>
        <dbReference type="EMBL" id="MDR6301901.1"/>
    </source>
</evidence>
<dbReference type="InterPro" id="IPR019587">
    <property type="entry name" value="Polyketide_cyclase/dehydratase"/>
</dbReference>
<gene>
    <name evidence="1" type="ORF">GGR31_002576</name>
</gene>
<dbReference type="Pfam" id="PF10604">
    <property type="entry name" value="Polyketide_cyc2"/>
    <property type="match status" value="1"/>
</dbReference>
<dbReference type="PANTHER" id="PTHR36166:SF1">
    <property type="entry name" value="SRPBCC DOMAIN-CONTAINING PROTEIN"/>
    <property type="match status" value="1"/>
</dbReference>
<evidence type="ECO:0008006" key="3">
    <source>
        <dbReference type="Google" id="ProtNLM"/>
    </source>
</evidence>
<proteinExistence type="predicted"/>
<dbReference type="Proteomes" id="UP001257659">
    <property type="component" value="Unassembled WGS sequence"/>
</dbReference>